<dbReference type="InterPro" id="IPR013382">
    <property type="entry name" value="CRISPR-assoc_prot_Cse2"/>
</dbReference>
<gene>
    <name evidence="1" type="ORF">BcFMB_00660</name>
</gene>
<evidence type="ECO:0000313" key="1">
    <source>
        <dbReference type="EMBL" id="ATU19691.1"/>
    </source>
</evidence>
<dbReference type="NCBIfam" id="TIGR02548">
    <property type="entry name" value="casB_cse2"/>
    <property type="match status" value="1"/>
</dbReference>
<organism evidence="1 2">
    <name type="scientific">Bifidobacterium choerinum</name>
    <dbReference type="NCBI Taxonomy" id="35760"/>
    <lineage>
        <taxon>Bacteria</taxon>
        <taxon>Bacillati</taxon>
        <taxon>Actinomycetota</taxon>
        <taxon>Actinomycetes</taxon>
        <taxon>Bifidobacteriales</taxon>
        <taxon>Bifidobacteriaceae</taxon>
        <taxon>Bifidobacterium</taxon>
    </lineage>
</organism>
<dbReference type="AlphaFoldDB" id="A0A2D3D2F7"/>
<dbReference type="Pfam" id="PF09485">
    <property type="entry name" value="CRISPR_Cse2"/>
    <property type="match status" value="1"/>
</dbReference>
<dbReference type="EMBL" id="CP018044">
    <property type="protein sequence ID" value="ATU19691.1"/>
    <property type="molecule type" value="Genomic_DNA"/>
</dbReference>
<name>A0A2D3D2F7_9BIFI</name>
<evidence type="ECO:0000313" key="2">
    <source>
        <dbReference type="Proteomes" id="UP000229907"/>
    </source>
</evidence>
<dbReference type="InterPro" id="IPR038287">
    <property type="entry name" value="Cse2_sf"/>
</dbReference>
<accession>A0A2D3D2F7</accession>
<sequence length="211" mass="23353">MTSDMTAAIGRYVNGKIIALQRGFLAENPAARATLARLRADIDGRGTNWMDIGNDLYGDWPTESLGDPGRNPRAVAAVSTALGLYALHQQSKTTPVAQTDTQETRSISFGAACRRIVADTGAPMDDDAAKGVVRRLSAAESAPTFDGVVWFLRALIMLMRASKRNISLDYRQFAQDLYLLQIPEYADQVFQRWSCDFYYRPAPNKTARQAR</sequence>
<protein>
    <recommendedName>
        <fullName evidence="3">Type I-E CRISPR-associated protein Cse2/CasB</fullName>
    </recommendedName>
</protein>
<dbReference type="Gene3D" id="1.10.520.40">
    <property type="entry name" value="CRISPR-associated protein Cse2"/>
    <property type="match status" value="1"/>
</dbReference>
<dbReference type="KEGG" id="bcho:BcFMB_00660"/>
<reference evidence="1 2" key="1">
    <citation type="submission" date="2016-11" db="EMBL/GenBank/DDBJ databases">
        <title>complete genome sequence of Bifidobacterium choerinum strain FMB-1.</title>
        <authorList>
            <person name="Park C.-S."/>
            <person name="Jung D.-H."/>
            <person name="Choi D.-S."/>
        </authorList>
    </citation>
    <scope>NUCLEOTIDE SEQUENCE [LARGE SCALE GENOMIC DNA]</scope>
    <source>
        <strain evidence="1 2">FMB-1</strain>
    </source>
</reference>
<dbReference type="RefSeq" id="WP_157774983.1">
    <property type="nucleotide sequence ID" value="NZ_CP018044.1"/>
</dbReference>
<proteinExistence type="predicted"/>
<evidence type="ECO:0008006" key="3">
    <source>
        <dbReference type="Google" id="ProtNLM"/>
    </source>
</evidence>
<dbReference type="Proteomes" id="UP000229907">
    <property type="component" value="Chromosome"/>
</dbReference>